<gene>
    <name evidence="7" type="ORF">GGD69_000226</name>
</gene>
<protein>
    <submittedName>
        <fullName evidence="7">TetR/AcrR family acrAB operon transcriptional repressor</fullName>
    </submittedName>
</protein>
<dbReference type="PRINTS" id="PR00455">
    <property type="entry name" value="HTHTETR"/>
</dbReference>
<feature type="DNA-binding region" description="H-T-H motif" evidence="5">
    <location>
        <begin position="105"/>
        <end position="124"/>
    </location>
</feature>
<evidence type="ECO:0000256" key="4">
    <source>
        <dbReference type="ARBA" id="ARBA00023163"/>
    </source>
</evidence>
<keyword evidence="3 5" id="KW-0238">DNA-binding</keyword>
<name>A0AAW3UQZ4_9BURK</name>
<dbReference type="EMBL" id="JACIIK010000001">
    <property type="protein sequence ID" value="MBB6199405.1"/>
    <property type="molecule type" value="Genomic_DNA"/>
</dbReference>
<dbReference type="Gene3D" id="1.10.357.10">
    <property type="entry name" value="Tetracycline Repressor, domain 2"/>
    <property type="match status" value="1"/>
</dbReference>
<dbReference type="Pfam" id="PF08361">
    <property type="entry name" value="TetR_C_2"/>
    <property type="match status" value="1"/>
</dbReference>
<keyword evidence="1" id="KW-0678">Repressor</keyword>
<dbReference type="GO" id="GO:0045892">
    <property type="term" value="P:negative regulation of DNA-templated transcription"/>
    <property type="evidence" value="ECO:0007669"/>
    <property type="project" value="UniProtKB-ARBA"/>
</dbReference>
<dbReference type="InterPro" id="IPR050109">
    <property type="entry name" value="HTH-type_TetR-like_transc_reg"/>
</dbReference>
<sequence>MTDINRSSRLGLSDRGVLLYIHSRMDVKVRFNLRRREVCKIDPKIAKPQTDCHRAYLKAPGKTPTISAGHTHMVRRTKEEAQETRNSILDAAERVFFEKGVSRTSLADIAQAAGVTRGAIYWHFAHKSDLFTEMFDRVLLPLDELKAASQDPNEPDPLGRLTEICTVCLRDTANDPRRRRVFDILFLKCELVEEMGPVMIRYQTNMREGLQKIEGGLRNAISKGQLPADLDTRIAAAMVHAFVSGSLRDMLFLPDATDFGKHAEQMIAGMFDALRLSPALRKGNKAG</sequence>
<evidence type="ECO:0000256" key="3">
    <source>
        <dbReference type="ARBA" id="ARBA00023125"/>
    </source>
</evidence>
<keyword evidence="4" id="KW-0804">Transcription</keyword>
<dbReference type="SUPFAM" id="SSF46689">
    <property type="entry name" value="Homeodomain-like"/>
    <property type="match status" value="1"/>
</dbReference>
<evidence type="ECO:0000256" key="5">
    <source>
        <dbReference type="PROSITE-ProRule" id="PRU00335"/>
    </source>
</evidence>
<dbReference type="PROSITE" id="PS50977">
    <property type="entry name" value="HTH_TETR_2"/>
    <property type="match status" value="1"/>
</dbReference>
<dbReference type="GO" id="GO:0003700">
    <property type="term" value="F:DNA-binding transcription factor activity"/>
    <property type="evidence" value="ECO:0007669"/>
    <property type="project" value="TreeGrafter"/>
</dbReference>
<dbReference type="InterPro" id="IPR036271">
    <property type="entry name" value="Tet_transcr_reg_TetR-rel_C_sf"/>
</dbReference>
<keyword evidence="2" id="KW-0805">Transcription regulation</keyword>
<comment type="caution">
    <text evidence="7">The sequence shown here is derived from an EMBL/GenBank/DDBJ whole genome shotgun (WGS) entry which is preliminary data.</text>
</comment>
<dbReference type="SUPFAM" id="SSF48498">
    <property type="entry name" value="Tetracyclin repressor-like, C-terminal domain"/>
    <property type="match status" value="1"/>
</dbReference>
<feature type="domain" description="HTH tetR-type" evidence="6">
    <location>
        <begin position="82"/>
        <end position="142"/>
    </location>
</feature>
<proteinExistence type="predicted"/>
<evidence type="ECO:0000313" key="7">
    <source>
        <dbReference type="EMBL" id="MBB6199405.1"/>
    </source>
</evidence>
<dbReference type="PANTHER" id="PTHR30055">
    <property type="entry name" value="HTH-TYPE TRANSCRIPTIONAL REGULATOR RUTR"/>
    <property type="match status" value="1"/>
</dbReference>
<evidence type="ECO:0000259" key="6">
    <source>
        <dbReference type="PROSITE" id="PS50977"/>
    </source>
</evidence>
<evidence type="ECO:0000313" key="8">
    <source>
        <dbReference type="Proteomes" id="UP000518681"/>
    </source>
</evidence>
<organism evidence="7 8">
    <name type="scientific">Paraburkholderia fungorum</name>
    <dbReference type="NCBI Taxonomy" id="134537"/>
    <lineage>
        <taxon>Bacteria</taxon>
        <taxon>Pseudomonadati</taxon>
        <taxon>Pseudomonadota</taxon>
        <taxon>Betaproteobacteria</taxon>
        <taxon>Burkholderiales</taxon>
        <taxon>Burkholderiaceae</taxon>
        <taxon>Paraburkholderia</taxon>
    </lineage>
</organism>
<dbReference type="Pfam" id="PF00440">
    <property type="entry name" value="TetR_N"/>
    <property type="match status" value="1"/>
</dbReference>
<dbReference type="InterPro" id="IPR013572">
    <property type="entry name" value="Tscrpt_reg_MAATS_C"/>
</dbReference>
<evidence type="ECO:0000256" key="1">
    <source>
        <dbReference type="ARBA" id="ARBA00022491"/>
    </source>
</evidence>
<dbReference type="PANTHER" id="PTHR30055:SF240">
    <property type="entry name" value="HTH-TYPE TRANSCRIPTIONAL REGULATOR ACRR"/>
    <property type="match status" value="1"/>
</dbReference>
<evidence type="ECO:0000256" key="2">
    <source>
        <dbReference type="ARBA" id="ARBA00023015"/>
    </source>
</evidence>
<dbReference type="AlphaFoldDB" id="A0AAW3UQZ4"/>
<dbReference type="InterPro" id="IPR001647">
    <property type="entry name" value="HTH_TetR"/>
</dbReference>
<dbReference type="Proteomes" id="UP000518681">
    <property type="component" value="Unassembled WGS sequence"/>
</dbReference>
<dbReference type="InterPro" id="IPR009057">
    <property type="entry name" value="Homeodomain-like_sf"/>
</dbReference>
<dbReference type="FunFam" id="1.10.357.10:FF:000003">
    <property type="entry name" value="HTH-type transcriptional regulator AcrR"/>
    <property type="match status" value="1"/>
</dbReference>
<reference evidence="7 8" key="1">
    <citation type="submission" date="2020-08" db="EMBL/GenBank/DDBJ databases">
        <title>Genomic Encyclopedia of Type Strains, Phase IV (KMG-V): Genome sequencing to study the core and pangenomes of soil and plant-associated prokaryotes.</title>
        <authorList>
            <person name="Whitman W."/>
        </authorList>
    </citation>
    <scope>NUCLEOTIDE SEQUENCE [LARGE SCALE GENOMIC DNA]</scope>
    <source>
        <strain evidence="7 8">SEMIA 4013</strain>
    </source>
</reference>
<accession>A0AAW3UQZ4</accession>
<dbReference type="GO" id="GO:0000976">
    <property type="term" value="F:transcription cis-regulatory region binding"/>
    <property type="evidence" value="ECO:0007669"/>
    <property type="project" value="TreeGrafter"/>
</dbReference>